<gene>
    <name evidence="1" type="ORF">METZ01_LOCUS19294</name>
</gene>
<dbReference type="Pfam" id="PF04390">
    <property type="entry name" value="LptE"/>
    <property type="match status" value="1"/>
</dbReference>
<dbReference type="AlphaFoldDB" id="A0A381PHL7"/>
<dbReference type="InterPro" id="IPR007485">
    <property type="entry name" value="LPS_assembly_LptE"/>
</dbReference>
<name>A0A381PHL7_9ZZZZ</name>
<organism evidence="1">
    <name type="scientific">marine metagenome</name>
    <dbReference type="NCBI Taxonomy" id="408172"/>
    <lineage>
        <taxon>unclassified sequences</taxon>
        <taxon>metagenomes</taxon>
        <taxon>ecological metagenomes</taxon>
    </lineage>
</organism>
<dbReference type="GO" id="GO:0043165">
    <property type="term" value="P:Gram-negative-bacterium-type cell outer membrane assembly"/>
    <property type="evidence" value="ECO:0007669"/>
    <property type="project" value="InterPro"/>
</dbReference>
<dbReference type="PROSITE" id="PS51257">
    <property type="entry name" value="PROKAR_LIPOPROTEIN"/>
    <property type="match status" value="1"/>
</dbReference>
<proteinExistence type="predicted"/>
<reference evidence="1" key="1">
    <citation type="submission" date="2018-05" db="EMBL/GenBank/DDBJ databases">
        <authorList>
            <person name="Lanie J.A."/>
            <person name="Ng W.-L."/>
            <person name="Kazmierczak K.M."/>
            <person name="Andrzejewski T.M."/>
            <person name="Davidsen T.M."/>
            <person name="Wayne K.J."/>
            <person name="Tettelin H."/>
            <person name="Glass J.I."/>
            <person name="Rusch D."/>
            <person name="Podicherti R."/>
            <person name="Tsui H.-C.T."/>
            <person name="Winkler M.E."/>
        </authorList>
    </citation>
    <scope>NUCLEOTIDE SEQUENCE</scope>
</reference>
<dbReference type="GO" id="GO:0019867">
    <property type="term" value="C:outer membrane"/>
    <property type="evidence" value="ECO:0007669"/>
    <property type="project" value="InterPro"/>
</dbReference>
<protein>
    <recommendedName>
        <fullName evidence="2">Lipoprotein</fullName>
    </recommendedName>
</protein>
<accession>A0A381PHL7</accession>
<evidence type="ECO:0008006" key="2">
    <source>
        <dbReference type="Google" id="ProtNLM"/>
    </source>
</evidence>
<evidence type="ECO:0000313" key="1">
    <source>
        <dbReference type="EMBL" id="SUZ66440.1"/>
    </source>
</evidence>
<sequence length="185" mass="20618">MDRFKFAVLLICMVLAACGFYSMAGSIPPHIKTVAIPLMDNETAEFGLAEALTDGLLERFNEEGVLDIADELRAHSILRGTVKKVHEGPYTYSKTESVSEYRYKIDVRLVWYDVKQEKNLLEGTYSGFGAYGLSGDIASDGIDNDNDGKIDSEDDDEFGEPRTFATQVAVRKIAEDILNDIMTTW</sequence>
<dbReference type="EMBL" id="UINC01000984">
    <property type="protein sequence ID" value="SUZ66440.1"/>
    <property type="molecule type" value="Genomic_DNA"/>
</dbReference>